<dbReference type="PANTHER" id="PTHR30570">
    <property type="entry name" value="PERIPLASMIC PHOSPHATE BINDING COMPONENT OF PHOSPHATE ABC TRANSPORTER"/>
    <property type="match status" value="1"/>
</dbReference>
<reference evidence="2 3" key="1">
    <citation type="submission" date="2018-08" db="EMBL/GenBank/DDBJ databases">
        <title>The multiple taxonomic identification of Sphingomonas gilva.</title>
        <authorList>
            <person name="Zhu D."/>
            <person name="Zheng S."/>
        </authorList>
    </citation>
    <scope>NUCLEOTIDE SEQUENCE [LARGE SCALE GENOMIC DNA]</scope>
    <source>
        <strain evidence="2 3">ZDH117</strain>
    </source>
</reference>
<dbReference type="Proteomes" id="UP000266693">
    <property type="component" value="Unassembled WGS sequence"/>
</dbReference>
<dbReference type="EMBL" id="QWLV01000002">
    <property type="protein sequence ID" value="RHW18215.1"/>
    <property type="molecule type" value="Genomic_DNA"/>
</dbReference>
<proteinExistence type="predicted"/>
<dbReference type="SUPFAM" id="SSF53850">
    <property type="entry name" value="Periplasmic binding protein-like II"/>
    <property type="match status" value="1"/>
</dbReference>
<comment type="caution">
    <text evidence="2">The sequence shown here is derived from an EMBL/GenBank/DDBJ whole genome shotgun (WGS) entry which is preliminary data.</text>
</comment>
<dbReference type="OrthoDB" id="4008270at2"/>
<keyword evidence="1" id="KW-0732">Signal</keyword>
<keyword evidence="3" id="KW-1185">Reference proteome</keyword>
<evidence type="ECO:0000313" key="2">
    <source>
        <dbReference type="EMBL" id="RHW18215.1"/>
    </source>
</evidence>
<evidence type="ECO:0000313" key="3">
    <source>
        <dbReference type="Proteomes" id="UP000266693"/>
    </source>
</evidence>
<dbReference type="AlphaFoldDB" id="A0A396S472"/>
<name>A0A396S472_9SPHN</name>
<protein>
    <recommendedName>
        <fullName evidence="4">PBP domain-containing protein</fullName>
    </recommendedName>
</protein>
<evidence type="ECO:0000256" key="1">
    <source>
        <dbReference type="SAM" id="SignalP"/>
    </source>
</evidence>
<sequence>MRARSVLILAALVTADAVAAAAAGEGSPYPAPAAAATCALVASGNPADHDLITALEAGFRNANPRFCIDKWLHGPESTLAPVYTGTADIAFMAREVREPMERMAFEWVALSKPFAIDYAYAGLKDDRPGTQLAIFVHRDNPVKGLTLAQLDAILGAEHKRGDGNARDWGAIGLAGSTARPIEVLGPPVDSIPALFIRRLVMKDSRKWNPAYQEVAEAGAILPTLAGRPNGLAIAPAHAAHPMTRMVPLAAGPGDPFVLPEPAAIRTGIYPLTRIIQVVVKRAQGAALEQELRAFLEYLLSPAGQAIIARDGSYLPLDQARLAQQRARLK</sequence>
<organism evidence="2 3">
    <name type="scientific">Sphingomonas gilva</name>
    <dbReference type="NCBI Taxonomy" id="2305907"/>
    <lineage>
        <taxon>Bacteria</taxon>
        <taxon>Pseudomonadati</taxon>
        <taxon>Pseudomonadota</taxon>
        <taxon>Alphaproteobacteria</taxon>
        <taxon>Sphingomonadales</taxon>
        <taxon>Sphingomonadaceae</taxon>
        <taxon>Sphingomonas</taxon>
    </lineage>
</organism>
<dbReference type="RefSeq" id="WP_118863405.1">
    <property type="nucleotide sequence ID" value="NZ_QWLV01000002.1"/>
</dbReference>
<accession>A0A396S472</accession>
<gene>
    <name evidence="2" type="ORF">D1610_06965</name>
</gene>
<feature type="signal peptide" evidence="1">
    <location>
        <begin position="1"/>
        <end position="19"/>
    </location>
</feature>
<feature type="chain" id="PRO_5017472696" description="PBP domain-containing protein" evidence="1">
    <location>
        <begin position="20"/>
        <end position="329"/>
    </location>
</feature>
<dbReference type="Gene3D" id="3.40.190.10">
    <property type="entry name" value="Periplasmic binding protein-like II"/>
    <property type="match status" value="2"/>
</dbReference>
<evidence type="ECO:0008006" key="4">
    <source>
        <dbReference type="Google" id="ProtNLM"/>
    </source>
</evidence>
<dbReference type="InterPro" id="IPR050811">
    <property type="entry name" value="Phosphate_ABC_transporter"/>
</dbReference>
<dbReference type="PANTHER" id="PTHR30570:SF1">
    <property type="entry name" value="PHOSPHATE-BINDING PROTEIN PSTS"/>
    <property type="match status" value="1"/>
</dbReference>